<evidence type="ECO:0000313" key="2">
    <source>
        <dbReference type="Proteomes" id="UP000765160"/>
    </source>
</evidence>
<keyword evidence="2" id="KW-1185">Reference proteome</keyword>
<name>A0ABX1EYL9_9PROT</name>
<proteinExistence type="predicted"/>
<dbReference type="EMBL" id="JAAVTX010000003">
    <property type="protein sequence ID" value="NKE45155.1"/>
    <property type="molecule type" value="Genomic_DNA"/>
</dbReference>
<dbReference type="Proteomes" id="UP000765160">
    <property type="component" value="Unassembled WGS sequence"/>
</dbReference>
<reference evidence="1 2" key="1">
    <citation type="submission" date="2020-03" db="EMBL/GenBank/DDBJ databases">
        <title>Roseomonas selenitidurans sp. nov. isolated from soil.</title>
        <authorList>
            <person name="Liu H."/>
        </authorList>
    </citation>
    <scope>NUCLEOTIDE SEQUENCE [LARGE SCALE GENOMIC DNA]</scope>
    <source>
        <strain evidence="1 2">JCM 15073</strain>
    </source>
</reference>
<dbReference type="NCBIfam" id="TIGR04255">
    <property type="entry name" value="sporadTIGR04255"/>
    <property type="match status" value="1"/>
</dbReference>
<protein>
    <submittedName>
        <fullName evidence="1">TIGR04255 family protein</fullName>
    </submittedName>
</protein>
<dbReference type="InterPro" id="IPR026349">
    <property type="entry name" value="CHP04255"/>
</dbReference>
<gene>
    <name evidence="1" type="ORF">HB662_10220</name>
</gene>
<comment type="caution">
    <text evidence="1">The sequence shown here is derived from an EMBL/GenBank/DDBJ whole genome shotgun (WGS) entry which is preliminary data.</text>
</comment>
<evidence type="ECO:0000313" key="1">
    <source>
        <dbReference type="EMBL" id="NKE45155.1"/>
    </source>
</evidence>
<organism evidence="1 2">
    <name type="scientific">Falsiroseomonas frigidaquae</name>
    <dbReference type="NCBI Taxonomy" id="487318"/>
    <lineage>
        <taxon>Bacteria</taxon>
        <taxon>Pseudomonadati</taxon>
        <taxon>Pseudomonadota</taxon>
        <taxon>Alphaproteobacteria</taxon>
        <taxon>Acetobacterales</taxon>
        <taxon>Roseomonadaceae</taxon>
        <taxon>Falsiroseomonas</taxon>
    </lineage>
</organism>
<sequence>MQEEVSDPMSRMRFAPLRYALALVRFPRLLDMAGHVAAFQEQVRATYPLVDEHNNVGMVAHLSNQGFEFRHVTEKMWQFSEPGRSHAIILGPDFLLVHAGTAYEGHDGFFARLCAAVQALGDTPGMGVTHATAVGYRMIDLVEPRVGTREEISDYLKPWALPTDPADFGDQPMELQEGAYIASFKTGPGTLRFQALRRPKVPFPPDLLTPLVEANGWIPKVAAGDFVLLDIDHFAAFDPAMPLDPRGLLAKFRELHGPSRRAFDSAVRPRAVTIWDRRKA</sequence>
<dbReference type="RefSeq" id="WP_168049634.1">
    <property type="nucleotide sequence ID" value="NZ_JAATJR010000003.1"/>
</dbReference>
<accession>A0ABX1EYL9</accession>